<keyword evidence="1" id="KW-0732">Signal</keyword>
<dbReference type="Proteomes" id="UP000094527">
    <property type="component" value="Unassembled WGS sequence"/>
</dbReference>
<dbReference type="AlphaFoldDB" id="A0A1D2MNU2"/>
<name>A0A1D2MNU2_ORCCI</name>
<keyword evidence="3" id="KW-1185">Reference proteome</keyword>
<sequence length="425" mass="48404">MASLKFSITVALFATVALLFQVTAASKSIKRDISELTPVEKLLLRVTHPELYNSWFGRSTNKIPDEYSPFDFLNFDLPTLALQLSKSDGALILPSLTYSYGFYFCYIGVCAGFNQDYDFRNPEVVNANLTSLNTKINSTNIELDLKIPDLQIRIDNFTLYYTDLVNGGTEYWKGFSFTITNYTLQLTADLEYTPDVGIQVSNVAMNFDVDDFGSIMGYEEGNVEEIQYAEQMKQDWVEIGADVESVAELWLNCFLKEDVFLNFLLDFPTPTINSILVDFSTLMLQLGKLLYYRDYNEFPIEGFTLSYDKTRENCTDGVCRSINQKMVLPEWVYGGVSDNRVQLDIEATSFSYSLKVPHVYLNSDMFQYELTDVDNGYKEVYLAVFSEAFRDTAFALTGNYEFKEGVGIQVSDTRKSLLRLGRTSV</sequence>
<evidence type="ECO:0000313" key="2">
    <source>
        <dbReference type="EMBL" id="ODM94656.1"/>
    </source>
</evidence>
<reference evidence="2 3" key="1">
    <citation type="journal article" date="2016" name="Genome Biol. Evol.">
        <title>Gene Family Evolution Reflects Adaptation to Soil Environmental Stressors in the Genome of the Collembolan Orchesella cincta.</title>
        <authorList>
            <person name="Faddeeva-Vakhrusheva A."/>
            <person name="Derks M.F."/>
            <person name="Anvar S.Y."/>
            <person name="Agamennone V."/>
            <person name="Suring W."/>
            <person name="Smit S."/>
            <person name="van Straalen N.M."/>
            <person name="Roelofs D."/>
        </authorList>
    </citation>
    <scope>NUCLEOTIDE SEQUENCE [LARGE SCALE GENOMIC DNA]</scope>
    <source>
        <tissue evidence="2">Mixed pool</tissue>
    </source>
</reference>
<proteinExistence type="predicted"/>
<accession>A0A1D2MNU2</accession>
<evidence type="ECO:0000256" key="1">
    <source>
        <dbReference type="SAM" id="SignalP"/>
    </source>
</evidence>
<comment type="caution">
    <text evidence="2">The sequence shown here is derived from an EMBL/GenBank/DDBJ whole genome shotgun (WGS) entry which is preliminary data.</text>
</comment>
<protein>
    <submittedName>
        <fullName evidence="2">Eyes absent 2</fullName>
    </submittedName>
</protein>
<organism evidence="2 3">
    <name type="scientific">Orchesella cincta</name>
    <name type="common">Springtail</name>
    <name type="synonym">Podura cincta</name>
    <dbReference type="NCBI Taxonomy" id="48709"/>
    <lineage>
        <taxon>Eukaryota</taxon>
        <taxon>Metazoa</taxon>
        <taxon>Ecdysozoa</taxon>
        <taxon>Arthropoda</taxon>
        <taxon>Hexapoda</taxon>
        <taxon>Collembola</taxon>
        <taxon>Entomobryomorpha</taxon>
        <taxon>Entomobryoidea</taxon>
        <taxon>Orchesellidae</taxon>
        <taxon>Orchesellinae</taxon>
        <taxon>Orchesella</taxon>
    </lineage>
</organism>
<gene>
    <name evidence="2" type="ORF">Ocin01_12028</name>
</gene>
<dbReference type="EMBL" id="LJIJ01000774">
    <property type="protein sequence ID" value="ODM94656.1"/>
    <property type="molecule type" value="Genomic_DNA"/>
</dbReference>
<feature type="signal peptide" evidence="1">
    <location>
        <begin position="1"/>
        <end position="25"/>
    </location>
</feature>
<feature type="chain" id="PRO_5008904314" evidence="1">
    <location>
        <begin position="26"/>
        <end position="425"/>
    </location>
</feature>
<evidence type="ECO:0000313" key="3">
    <source>
        <dbReference type="Proteomes" id="UP000094527"/>
    </source>
</evidence>